<keyword evidence="1" id="KW-1015">Disulfide bond</keyword>
<dbReference type="PROSITE" id="PS50963">
    <property type="entry name" value="LINK_2"/>
    <property type="match status" value="1"/>
</dbReference>
<keyword evidence="2" id="KW-0472">Membrane</keyword>
<dbReference type="EMBL" id="MN739584">
    <property type="protein sequence ID" value="QHT14458.1"/>
    <property type="molecule type" value="Genomic_DNA"/>
</dbReference>
<accession>A0A6C0DC31</accession>
<dbReference type="InterPro" id="IPR016187">
    <property type="entry name" value="CTDL_fold"/>
</dbReference>
<evidence type="ECO:0000256" key="2">
    <source>
        <dbReference type="SAM" id="Phobius"/>
    </source>
</evidence>
<evidence type="ECO:0000259" key="3">
    <source>
        <dbReference type="PROSITE" id="PS50963"/>
    </source>
</evidence>
<dbReference type="Pfam" id="PF00193">
    <property type="entry name" value="Xlink"/>
    <property type="match status" value="1"/>
</dbReference>
<evidence type="ECO:0000256" key="1">
    <source>
        <dbReference type="ARBA" id="ARBA00023157"/>
    </source>
</evidence>
<dbReference type="InterPro" id="IPR016186">
    <property type="entry name" value="C-type_lectin-like/link_sf"/>
</dbReference>
<dbReference type="SUPFAM" id="SSF56436">
    <property type="entry name" value="C-type lectin-like"/>
    <property type="match status" value="1"/>
</dbReference>
<dbReference type="AlphaFoldDB" id="A0A6C0DC31"/>
<name>A0A6C0DC31_9ZZZZ</name>
<dbReference type="GO" id="GO:0005540">
    <property type="term" value="F:hyaluronic acid binding"/>
    <property type="evidence" value="ECO:0007669"/>
    <property type="project" value="InterPro"/>
</dbReference>
<evidence type="ECO:0000313" key="4">
    <source>
        <dbReference type="EMBL" id="QHT14458.1"/>
    </source>
</evidence>
<sequence length="494" mass="55479">MKHIHYLLIGICVSILILYVAFYQKKEGFNTFHENVDYTRHFKEVFLVAPDQFGNANNYVDLYRPINPVNSYTYDEAVAACKEYGGDLATLQELTTAFGKFGADWCPGGWVKGETTKLYYPKQKNSRCIDEQIDSVARVQDIPPYLSGTRGYPICFAVKPPNPSPYVRDFNRSNYNMVSSDILNSIINGPGGLDIFPVLFSPSQAYYALEQNGYDVVKARDALKNETKRSEYNTAILAKSGIRENTRAEKTSNASTASCDDLTATKTDFETKLTNLQGMFSDLSGAVYSAIAVKDENTNYIQSQVTTICKNPPAGSPGVADACARLLSLDYDIFYRNLDPTGKTQRNLITDLETINMALATEECTLQRNFGALKLMMDSVCPDANRSWTALGNNTMNGKVISCTYPDIDKRKDIPETAFKVGSDIQLNMVDLFKYNLEQISPYFNTEKYASLMTNVLNQLSITMRTPLPEQYINPENAFKRANVYAERIFNFLK</sequence>
<dbReference type="GO" id="GO:0007155">
    <property type="term" value="P:cell adhesion"/>
    <property type="evidence" value="ECO:0007669"/>
    <property type="project" value="InterPro"/>
</dbReference>
<keyword evidence="2" id="KW-0812">Transmembrane</keyword>
<dbReference type="InterPro" id="IPR000538">
    <property type="entry name" value="Link_dom"/>
</dbReference>
<keyword evidence="2" id="KW-1133">Transmembrane helix</keyword>
<protein>
    <recommendedName>
        <fullName evidence="3">Link domain-containing protein</fullName>
    </recommendedName>
</protein>
<feature type="domain" description="Link" evidence="3">
    <location>
        <begin position="59"/>
        <end position="157"/>
    </location>
</feature>
<dbReference type="Gene3D" id="3.10.100.10">
    <property type="entry name" value="Mannose-Binding Protein A, subunit A"/>
    <property type="match status" value="1"/>
</dbReference>
<organism evidence="4">
    <name type="scientific">viral metagenome</name>
    <dbReference type="NCBI Taxonomy" id="1070528"/>
    <lineage>
        <taxon>unclassified sequences</taxon>
        <taxon>metagenomes</taxon>
        <taxon>organismal metagenomes</taxon>
    </lineage>
</organism>
<reference evidence="4" key="1">
    <citation type="journal article" date="2020" name="Nature">
        <title>Giant virus diversity and host interactions through global metagenomics.</title>
        <authorList>
            <person name="Schulz F."/>
            <person name="Roux S."/>
            <person name="Paez-Espino D."/>
            <person name="Jungbluth S."/>
            <person name="Walsh D.A."/>
            <person name="Denef V.J."/>
            <person name="McMahon K.D."/>
            <person name="Konstantinidis K.T."/>
            <person name="Eloe-Fadrosh E.A."/>
            <person name="Kyrpides N.C."/>
            <person name="Woyke T."/>
        </authorList>
    </citation>
    <scope>NUCLEOTIDE SEQUENCE</scope>
    <source>
        <strain evidence="4">GVMAG-M-3300023174-137</strain>
    </source>
</reference>
<proteinExistence type="predicted"/>
<feature type="transmembrane region" description="Helical" evidence="2">
    <location>
        <begin position="6"/>
        <end position="23"/>
    </location>
</feature>